<evidence type="ECO:0008006" key="3">
    <source>
        <dbReference type="Google" id="ProtNLM"/>
    </source>
</evidence>
<evidence type="ECO:0000313" key="2">
    <source>
        <dbReference type="Proteomes" id="UP000236928"/>
    </source>
</evidence>
<protein>
    <recommendedName>
        <fullName evidence="3">N-acetyltransferase B complex (NatB) non catalytic subunit family protein</fullName>
    </recommendedName>
</protein>
<name>A0A2P4Z1M1_9CRYT</name>
<proteinExistence type="predicted"/>
<accession>A0A2P4Z1M1</accession>
<dbReference type="AlphaFoldDB" id="A0A2P4Z1M1"/>
<keyword evidence="2" id="KW-1185">Reference proteome</keyword>
<gene>
    <name evidence="1" type="ORF">CmeUKMEL1_09810</name>
</gene>
<dbReference type="Proteomes" id="UP000236928">
    <property type="component" value="Unassembled WGS sequence"/>
</dbReference>
<comment type="caution">
    <text evidence="1">The sequence shown here is derived from an EMBL/GenBank/DDBJ whole genome shotgun (WGS) entry which is preliminary data.</text>
</comment>
<dbReference type="OrthoDB" id="341448at2759"/>
<dbReference type="EMBL" id="JIBK01000027">
    <property type="protein sequence ID" value="POM83921.1"/>
    <property type="molecule type" value="Genomic_DNA"/>
</dbReference>
<evidence type="ECO:0000313" key="1">
    <source>
        <dbReference type="EMBL" id="POM83921.1"/>
    </source>
</evidence>
<dbReference type="VEuPathDB" id="CryptoDB:CmeUKMEL1_09810"/>
<reference evidence="1 2" key="1">
    <citation type="submission" date="2014-04" db="EMBL/GenBank/DDBJ databases">
        <title>Comparative Genomics of Cryptosporidium Species.</title>
        <authorList>
            <person name="Silva J.C."/>
            <person name="Su Q."/>
            <person name="Chalmers R."/>
            <person name="Chibucos M.C."/>
            <person name="Elwin K."/>
            <person name="Godinez A."/>
            <person name="Guo F."/>
            <person name="Huynh K."/>
            <person name="Orvis J."/>
            <person name="Ott S."/>
            <person name="Sadzewicz L."/>
            <person name="Sengamalay N."/>
            <person name="Shetty A."/>
            <person name="Sun M."/>
            <person name="Tallon L."/>
            <person name="Xiao L."/>
            <person name="Zhang H."/>
            <person name="Fraser C.M."/>
            <person name="Zhu G."/>
            <person name="Kissinger J."/>
            <person name="Widmer G."/>
        </authorList>
    </citation>
    <scope>NUCLEOTIDE SEQUENCE [LARGE SCALE GENOMIC DNA]</scope>
    <source>
        <strain evidence="1 2">UKMEL1</strain>
    </source>
</reference>
<organism evidence="1 2">
    <name type="scientific">Cryptosporidium meleagridis</name>
    <dbReference type="NCBI Taxonomy" id="93969"/>
    <lineage>
        <taxon>Eukaryota</taxon>
        <taxon>Sar</taxon>
        <taxon>Alveolata</taxon>
        <taxon>Apicomplexa</taxon>
        <taxon>Conoidasida</taxon>
        <taxon>Coccidia</taxon>
        <taxon>Eucoccidiorida</taxon>
        <taxon>Eimeriorina</taxon>
        <taxon>Cryptosporidiidae</taxon>
        <taxon>Cryptosporidium</taxon>
    </lineage>
</organism>
<sequence length="1167" mass="136898">MNQDQIKNIYDLIQKGQFQIAVKQSTNILNRIKSKFKDGNDNSLIQEIILQLISLRGLSYSRMGNIILAEDDISKVMKIKPLSEEIIIIIWHYYVINGSFLSNNSKLKELSNYLHDASSMNILSEQFEIDNLSLLYYLKEFDTMKVLCNKYLKRNKNSYFLALNILTSFTIFQNQLNNNSQDNNKKEDVLLLLLVDKYLNENNNINLKLCERRIISMIYFIKLFIFRVNNEIKNYFNCINELSNLVNNLYPCINSKKILNLKNLMILQNFELSINNNKHENDYLINCKSALIHLIKNFDDDSDFDWDNIRIIKLFIVKIFQGNLKIKNSLFDNITTNVNSSLNLQNSQSTQITNSSSFQTQSTIASIYSNSSSNIYPSENDSYSNLLEQIFSIINLNNEEEDDDDYYQGKNRLSLFLLTELKGRIILLELFIELLNCIKLNGNETSNYEFLYDNLLEEVNNEIIRLINSNNKNTVIDLKLVLHYYFNSNIYFNNKHIIAIILEDLLLLLKENIMELQIKKNLDLEFFTLRIQILTIFNQFIPLLLIDENNEGRKFLDESLLLNTNKVLLILKNNINEDVVNYFCRNNSLRSSFIRFMISISMYCLSITNDSIKDLEINPTSICIFVLSFLNNFIIDHKVDYITNNLLSEILPILGSFSISHYIRNEILNIKRSQITTLNVYGNYLEMISCPFIDCMSDLIKNPEFSLDNLYSLRSKSIKGKSNFNFKNNTKTLFNSYYDIYNELRETCIESLRENSFSLENLFEACKITQEISNNYIIEILFSFDFLNNIFSMFLASISLKKNDYLENILSLFNSYKPIIIHFFGCNIDKIMDNFDSCSIIKQDLSPIINYYTPIYKVDYSFNKVSKELLPKSLFNYSDNINVIEFEKITSIPKFNIEILKLVNSLPKLRYILLQRLRIWLTPLLIFHDLISSKNRMDIKLFNSTIDSLKNYTLSSKYSNLFPDFDLELLKNINLPLINFLFTIINVKSDSNSNQTNKDEIELLTVFINTQVREFFNENIIKAIDKIIQFNESDQLTYLMLQNLFERINSFIFGPSFIITLIQSWLISNCSKKQINTIYKNLANSHIKILQEMYDHFKMLTNCFNGSVEIKEYHKLCELFNLNKYRHLQNQNFNLNAEQIINSQLITLNNSLNILKFILNSLITSLK</sequence>